<dbReference type="InterPro" id="IPR009078">
    <property type="entry name" value="Ferritin-like_SF"/>
</dbReference>
<evidence type="ECO:0000313" key="1">
    <source>
        <dbReference type="EMBL" id="MFC7304197.1"/>
    </source>
</evidence>
<name>A0ABW2JEE4_9ACTN</name>
<protein>
    <submittedName>
        <fullName evidence="1">Ferritin-like domain-containing protein</fullName>
    </submittedName>
</protein>
<dbReference type="EMBL" id="JBHTCF010000002">
    <property type="protein sequence ID" value="MFC7304197.1"/>
    <property type="molecule type" value="Genomic_DNA"/>
</dbReference>
<dbReference type="SUPFAM" id="SSF47240">
    <property type="entry name" value="Ferritin-like"/>
    <property type="match status" value="1"/>
</dbReference>
<evidence type="ECO:0000313" key="2">
    <source>
        <dbReference type="Proteomes" id="UP001596523"/>
    </source>
</evidence>
<comment type="caution">
    <text evidence="1">The sequence shown here is derived from an EMBL/GenBank/DDBJ whole genome shotgun (WGS) entry which is preliminary data.</text>
</comment>
<sequence>MHAFDVFRQYERNHWELSDIDFTAIDRSEVRPEYITLAKSAVMGECNSIAATHGFFNEFVDDYDFSAFACIWGYQELQHHYAFKAWLNALEVEVDQRPVDAMRAPYAPGSTPSATLATNIISELTVNHIYREVAQWVKEPVLNDILSRASRDEAGHAREFIHYTRTRLARLPHELPSVLETLYVYTSEARIKHPVGLFKDSLVQGVAEETIDTGFEIFLEKVAADGELERLHRKVRGAFGSMTGLELDTGAQIRRALAEAIA</sequence>
<keyword evidence="2" id="KW-1185">Reference proteome</keyword>
<organism evidence="1 2">
    <name type="scientific">Streptomyces monticola</name>
    <dbReference type="NCBI Taxonomy" id="2666263"/>
    <lineage>
        <taxon>Bacteria</taxon>
        <taxon>Bacillati</taxon>
        <taxon>Actinomycetota</taxon>
        <taxon>Actinomycetes</taxon>
        <taxon>Kitasatosporales</taxon>
        <taxon>Streptomycetaceae</taxon>
        <taxon>Streptomyces</taxon>
    </lineage>
</organism>
<reference evidence="2" key="1">
    <citation type="journal article" date="2019" name="Int. J. Syst. Evol. Microbiol.">
        <title>The Global Catalogue of Microorganisms (GCM) 10K type strain sequencing project: providing services to taxonomists for standard genome sequencing and annotation.</title>
        <authorList>
            <consortium name="The Broad Institute Genomics Platform"/>
            <consortium name="The Broad Institute Genome Sequencing Center for Infectious Disease"/>
            <person name="Wu L."/>
            <person name="Ma J."/>
        </authorList>
    </citation>
    <scope>NUCLEOTIDE SEQUENCE [LARGE SCALE GENOMIC DNA]</scope>
    <source>
        <strain evidence="2">SYNS20</strain>
    </source>
</reference>
<accession>A0ABW2JEE4</accession>
<gene>
    <name evidence="1" type="ORF">ACFQVC_08235</name>
</gene>
<dbReference type="InterPro" id="IPR012348">
    <property type="entry name" value="RNR-like"/>
</dbReference>
<dbReference type="Gene3D" id="1.10.620.20">
    <property type="entry name" value="Ribonucleotide Reductase, subunit A"/>
    <property type="match status" value="1"/>
</dbReference>
<dbReference type="RefSeq" id="WP_381828153.1">
    <property type="nucleotide sequence ID" value="NZ_JBHTCF010000002.1"/>
</dbReference>
<dbReference type="Proteomes" id="UP001596523">
    <property type="component" value="Unassembled WGS sequence"/>
</dbReference>
<proteinExistence type="predicted"/>
<dbReference type="CDD" id="cd00657">
    <property type="entry name" value="Ferritin_like"/>
    <property type="match status" value="1"/>
</dbReference>